<feature type="transmembrane region" description="Helical" evidence="1">
    <location>
        <begin position="80"/>
        <end position="99"/>
    </location>
</feature>
<organism evidence="2 3">
    <name type="scientific">Haloarchaeobius litoreus</name>
    <dbReference type="NCBI Taxonomy" id="755306"/>
    <lineage>
        <taxon>Archaea</taxon>
        <taxon>Methanobacteriati</taxon>
        <taxon>Methanobacteriota</taxon>
        <taxon>Stenosarchaea group</taxon>
        <taxon>Halobacteria</taxon>
        <taxon>Halobacteriales</taxon>
        <taxon>Halorubellaceae</taxon>
        <taxon>Haloarchaeobius</taxon>
    </lineage>
</organism>
<dbReference type="EMBL" id="JBHUDO010000001">
    <property type="protein sequence ID" value="MFD1644521.1"/>
    <property type="molecule type" value="Genomic_DNA"/>
</dbReference>
<keyword evidence="1" id="KW-1133">Transmembrane helix</keyword>
<reference evidence="2 3" key="1">
    <citation type="journal article" date="2019" name="Int. J. Syst. Evol. Microbiol.">
        <title>The Global Catalogue of Microorganisms (GCM) 10K type strain sequencing project: providing services to taxonomists for standard genome sequencing and annotation.</title>
        <authorList>
            <consortium name="The Broad Institute Genomics Platform"/>
            <consortium name="The Broad Institute Genome Sequencing Center for Infectious Disease"/>
            <person name="Wu L."/>
            <person name="Ma J."/>
        </authorList>
    </citation>
    <scope>NUCLEOTIDE SEQUENCE [LARGE SCALE GENOMIC DNA]</scope>
    <source>
        <strain evidence="2 3">CGMCC 1.10390</strain>
    </source>
</reference>
<feature type="transmembrane region" description="Helical" evidence="1">
    <location>
        <begin position="6"/>
        <end position="27"/>
    </location>
</feature>
<dbReference type="Pfam" id="PF26119">
    <property type="entry name" value="DUF8036"/>
    <property type="match status" value="1"/>
</dbReference>
<keyword evidence="3" id="KW-1185">Reference proteome</keyword>
<dbReference type="RefSeq" id="WP_256399787.1">
    <property type="nucleotide sequence ID" value="NZ_JANHJR010000002.1"/>
</dbReference>
<keyword evidence="1" id="KW-0812">Transmembrane</keyword>
<accession>A0ABD6DI58</accession>
<dbReference type="InterPro" id="IPR058349">
    <property type="entry name" value="DUF8036"/>
</dbReference>
<gene>
    <name evidence="2" type="ORF">ACFSBL_02395</name>
</gene>
<evidence type="ECO:0000313" key="2">
    <source>
        <dbReference type="EMBL" id="MFD1644521.1"/>
    </source>
</evidence>
<dbReference type="AlphaFoldDB" id="A0ABD6DI58"/>
<protein>
    <recommendedName>
        <fullName evidence="4">Lycopene cyclase domain-containing protein</fullName>
    </recommendedName>
</protein>
<keyword evidence="1" id="KW-0472">Membrane</keyword>
<comment type="caution">
    <text evidence="2">The sequence shown here is derived from an EMBL/GenBank/DDBJ whole genome shotgun (WGS) entry which is preliminary data.</text>
</comment>
<name>A0ABD6DI58_9EURY</name>
<evidence type="ECO:0008006" key="4">
    <source>
        <dbReference type="Google" id="ProtNLM"/>
    </source>
</evidence>
<evidence type="ECO:0000256" key="1">
    <source>
        <dbReference type="SAM" id="Phobius"/>
    </source>
</evidence>
<sequence>MTVWLEVALAAAGVNVLLLLALGSVWLRGYRQHGAKHTLGLLVFAGFLLVENLLWLYFYLLHPAFIEWFEATTTEVQVGMTMLCGLELVALLFLVRITWR</sequence>
<evidence type="ECO:0000313" key="3">
    <source>
        <dbReference type="Proteomes" id="UP001597034"/>
    </source>
</evidence>
<proteinExistence type="predicted"/>
<dbReference type="Proteomes" id="UP001597034">
    <property type="component" value="Unassembled WGS sequence"/>
</dbReference>
<feature type="transmembrane region" description="Helical" evidence="1">
    <location>
        <begin position="39"/>
        <end position="60"/>
    </location>
</feature>